<evidence type="ECO:0000313" key="12">
    <source>
        <dbReference type="EMBL" id="SKA92260.1"/>
    </source>
</evidence>
<evidence type="ECO:0000256" key="3">
    <source>
        <dbReference type="ARBA" id="ARBA00022741"/>
    </source>
</evidence>
<keyword evidence="1 12" id="KW-0436">Ligase</keyword>
<dbReference type="EMBL" id="FUYE01000005">
    <property type="protein sequence ID" value="SKA92260.1"/>
    <property type="molecule type" value="Genomic_DNA"/>
</dbReference>
<dbReference type="SUPFAM" id="SSF51984">
    <property type="entry name" value="MurCD N-terminal domain"/>
    <property type="match status" value="1"/>
</dbReference>
<dbReference type="SUPFAM" id="SSF53623">
    <property type="entry name" value="MurD-like peptide ligases, catalytic domain"/>
    <property type="match status" value="1"/>
</dbReference>
<dbReference type="GO" id="GO:0009252">
    <property type="term" value="P:peptidoglycan biosynthetic process"/>
    <property type="evidence" value="ECO:0007669"/>
    <property type="project" value="UniProtKB-KW"/>
</dbReference>
<dbReference type="GO" id="GO:0016881">
    <property type="term" value="F:acid-amino acid ligase activity"/>
    <property type="evidence" value="ECO:0007669"/>
    <property type="project" value="InterPro"/>
</dbReference>
<feature type="domain" description="Mur ligase C-terminal" evidence="10">
    <location>
        <begin position="313"/>
        <end position="445"/>
    </location>
</feature>
<keyword evidence="3" id="KW-0547">Nucleotide-binding</keyword>
<accession>A0A1T4XRS5</accession>
<evidence type="ECO:0000256" key="5">
    <source>
        <dbReference type="ARBA" id="ARBA00022960"/>
    </source>
</evidence>
<dbReference type="Gene3D" id="3.40.50.720">
    <property type="entry name" value="NAD(P)-binding Rossmann-like Domain"/>
    <property type="match status" value="1"/>
</dbReference>
<dbReference type="Proteomes" id="UP000190774">
    <property type="component" value="Unassembled WGS sequence"/>
</dbReference>
<evidence type="ECO:0000256" key="8">
    <source>
        <dbReference type="ARBA" id="ARBA00023316"/>
    </source>
</evidence>
<dbReference type="Pfam" id="PF01225">
    <property type="entry name" value="Mur_ligase"/>
    <property type="match status" value="1"/>
</dbReference>
<evidence type="ECO:0000256" key="7">
    <source>
        <dbReference type="ARBA" id="ARBA00023306"/>
    </source>
</evidence>
<dbReference type="GO" id="GO:0051301">
    <property type="term" value="P:cell division"/>
    <property type="evidence" value="ECO:0007669"/>
    <property type="project" value="UniProtKB-KW"/>
</dbReference>
<protein>
    <submittedName>
        <fullName evidence="12">UDP-N-acetylmuramate: L-alanyl-gamma-D-glutamyl-meso-diaminopimelate ligase</fullName>
    </submittedName>
</protein>
<sequence>MSSSKHLHFIGICGTAMGSTAVALRALGYTISGSDEKVYPPMSDVLREAGITVSEGYLPENLPAHADVYVVGNAISRGNEELETLLERKLPYVSMAELLKTEVIQGKRSFVVSGTHGKTTTTTMLSWIFEHAGKNPGFMIGGVPENFTSGARFNHSDLFVIEGDEYDTAYFDKRSKFLHYLPECAIVNNIEFDHADIFADLDAILLTFQRLLNSVPRNGLVLLNGDDKNCLGLKSYAPVKTVGLGESCSERIRITEATPESTGFEINGVPFSVPMIGEFNVRNAAMCVCAARHAGLSDDEIRAGLESFKGIRRRQQVRGVAGGVTVIDDFGHHPTAIRETLRGLRQRYPGQRLWAVFEPRSNTSRRNLLQNELIEALKEADGSVIAAVANPEKVAAAERLDPELVARSVSAAGKPCYHEPDVAAIVSRLKGETKSGDVIVIFSNGGFDGIHGKLLKALGED</sequence>
<evidence type="ECO:0000256" key="6">
    <source>
        <dbReference type="ARBA" id="ARBA00022984"/>
    </source>
</evidence>
<evidence type="ECO:0000256" key="2">
    <source>
        <dbReference type="ARBA" id="ARBA00022618"/>
    </source>
</evidence>
<keyword evidence="4" id="KW-0067">ATP-binding</keyword>
<evidence type="ECO:0000259" key="9">
    <source>
        <dbReference type="Pfam" id="PF01225"/>
    </source>
</evidence>
<keyword evidence="7" id="KW-0131">Cell cycle</keyword>
<evidence type="ECO:0000313" key="13">
    <source>
        <dbReference type="Proteomes" id="UP000190774"/>
    </source>
</evidence>
<name>A0A1T4XRS5_9BACT</name>
<dbReference type="PANTHER" id="PTHR43445:SF5">
    <property type="entry name" value="UDP-N-ACETYLMURAMATE--L-ALANYL-GAMMA-D-GLUTAMYL-MESO-2,6-DIAMINOHEPTANDIOATE LIGASE"/>
    <property type="match status" value="1"/>
</dbReference>
<keyword evidence="2" id="KW-0132">Cell division</keyword>
<dbReference type="Pfam" id="PF02875">
    <property type="entry name" value="Mur_ligase_C"/>
    <property type="match status" value="1"/>
</dbReference>
<dbReference type="GO" id="GO:0071555">
    <property type="term" value="P:cell wall organization"/>
    <property type="evidence" value="ECO:0007669"/>
    <property type="project" value="UniProtKB-KW"/>
</dbReference>
<dbReference type="GO" id="GO:0005524">
    <property type="term" value="F:ATP binding"/>
    <property type="evidence" value="ECO:0007669"/>
    <property type="project" value="UniProtKB-KW"/>
</dbReference>
<dbReference type="InterPro" id="IPR036565">
    <property type="entry name" value="Mur-like_cat_sf"/>
</dbReference>
<dbReference type="InterPro" id="IPR013221">
    <property type="entry name" value="Mur_ligase_cen"/>
</dbReference>
<evidence type="ECO:0000256" key="1">
    <source>
        <dbReference type="ARBA" id="ARBA00022598"/>
    </source>
</evidence>
<dbReference type="InterPro" id="IPR005757">
    <property type="entry name" value="Mpl"/>
</dbReference>
<dbReference type="PANTHER" id="PTHR43445">
    <property type="entry name" value="UDP-N-ACETYLMURAMATE--L-ALANINE LIGASE-RELATED"/>
    <property type="match status" value="1"/>
</dbReference>
<dbReference type="InterPro" id="IPR000713">
    <property type="entry name" value="Mur_ligase_N"/>
</dbReference>
<proteinExistence type="predicted"/>
<reference evidence="13" key="1">
    <citation type="submission" date="2017-02" db="EMBL/GenBank/DDBJ databases">
        <authorList>
            <person name="Varghese N."/>
            <person name="Submissions S."/>
        </authorList>
    </citation>
    <scope>NUCLEOTIDE SEQUENCE [LARGE SCALE GENOMIC DNA]</scope>
    <source>
        <strain evidence="13">ATCC 700200</strain>
    </source>
</reference>
<dbReference type="GO" id="GO:0008360">
    <property type="term" value="P:regulation of cell shape"/>
    <property type="evidence" value="ECO:0007669"/>
    <property type="project" value="UniProtKB-KW"/>
</dbReference>
<feature type="domain" description="Mur ligase central" evidence="11">
    <location>
        <begin position="112"/>
        <end position="291"/>
    </location>
</feature>
<dbReference type="RefSeq" id="WP_078813049.1">
    <property type="nucleotide sequence ID" value="NZ_FUYE01000005.1"/>
</dbReference>
<gene>
    <name evidence="12" type="ORF">SAMN02745166_01865</name>
</gene>
<dbReference type="Pfam" id="PF08245">
    <property type="entry name" value="Mur_ligase_M"/>
    <property type="match status" value="1"/>
</dbReference>
<keyword evidence="13" id="KW-1185">Reference proteome</keyword>
<dbReference type="SUPFAM" id="SSF53244">
    <property type="entry name" value="MurD-like peptide ligases, peptide-binding domain"/>
    <property type="match status" value="1"/>
</dbReference>
<dbReference type="InterPro" id="IPR004101">
    <property type="entry name" value="Mur_ligase_C"/>
</dbReference>
<evidence type="ECO:0000259" key="10">
    <source>
        <dbReference type="Pfam" id="PF02875"/>
    </source>
</evidence>
<dbReference type="Gene3D" id="3.90.190.20">
    <property type="entry name" value="Mur ligase, C-terminal domain"/>
    <property type="match status" value="1"/>
</dbReference>
<dbReference type="NCBIfam" id="TIGR01081">
    <property type="entry name" value="mpl"/>
    <property type="match status" value="1"/>
</dbReference>
<keyword evidence="8" id="KW-0961">Cell wall biogenesis/degradation</keyword>
<evidence type="ECO:0000256" key="4">
    <source>
        <dbReference type="ARBA" id="ARBA00022840"/>
    </source>
</evidence>
<keyword evidence="5" id="KW-0133">Cell shape</keyword>
<organism evidence="12 13">
    <name type="scientific">Prosthecobacter debontii</name>
    <dbReference type="NCBI Taxonomy" id="48467"/>
    <lineage>
        <taxon>Bacteria</taxon>
        <taxon>Pseudomonadati</taxon>
        <taxon>Verrucomicrobiota</taxon>
        <taxon>Verrucomicrobiia</taxon>
        <taxon>Verrucomicrobiales</taxon>
        <taxon>Verrucomicrobiaceae</taxon>
        <taxon>Prosthecobacter</taxon>
    </lineage>
</organism>
<evidence type="ECO:0000259" key="11">
    <source>
        <dbReference type="Pfam" id="PF08245"/>
    </source>
</evidence>
<dbReference type="InterPro" id="IPR036615">
    <property type="entry name" value="Mur_ligase_C_dom_sf"/>
</dbReference>
<feature type="domain" description="Mur ligase N-terminal catalytic" evidence="9">
    <location>
        <begin position="6"/>
        <end position="100"/>
    </location>
</feature>
<dbReference type="STRING" id="48467.SAMN02745166_01865"/>
<dbReference type="AlphaFoldDB" id="A0A1T4XRS5"/>
<dbReference type="InterPro" id="IPR050061">
    <property type="entry name" value="MurCDEF_pg_biosynth"/>
</dbReference>
<keyword evidence="6" id="KW-0573">Peptidoglycan synthesis</keyword>
<dbReference type="Gene3D" id="3.40.1190.10">
    <property type="entry name" value="Mur-like, catalytic domain"/>
    <property type="match status" value="1"/>
</dbReference>
<dbReference type="OrthoDB" id="9804126at2"/>